<accession>A0A0R3WUW4</accession>
<dbReference type="PANTHER" id="PTHR20946">
    <property type="entry name" value="SANT AND BTB DOMAIN REGULATOR OF CLASS SWITCH RECOMBINATION"/>
    <property type="match status" value="1"/>
</dbReference>
<dbReference type="Pfam" id="PF11822">
    <property type="entry name" value="BTB_SANBR"/>
    <property type="match status" value="1"/>
</dbReference>
<dbReference type="InterPro" id="IPR011333">
    <property type="entry name" value="SKP1/BTB/POZ_sf"/>
</dbReference>
<gene>
    <name evidence="2" type="ORF">TTAC_LOCUS4537</name>
</gene>
<proteinExistence type="predicted"/>
<dbReference type="EMBL" id="UYWX01004707">
    <property type="protein sequence ID" value="VDM25140.1"/>
    <property type="molecule type" value="Genomic_DNA"/>
</dbReference>
<organism evidence="4">
    <name type="scientific">Hydatigena taeniaeformis</name>
    <name type="common">Feline tapeworm</name>
    <name type="synonym">Taenia taeniaeformis</name>
    <dbReference type="NCBI Taxonomy" id="6205"/>
    <lineage>
        <taxon>Eukaryota</taxon>
        <taxon>Metazoa</taxon>
        <taxon>Spiralia</taxon>
        <taxon>Lophotrochozoa</taxon>
        <taxon>Platyhelminthes</taxon>
        <taxon>Cestoda</taxon>
        <taxon>Eucestoda</taxon>
        <taxon>Cyclophyllidea</taxon>
        <taxon>Taeniidae</taxon>
        <taxon>Hydatigera</taxon>
    </lineage>
</organism>
<dbReference type="InterPro" id="IPR045902">
    <property type="entry name" value="SANBR-like"/>
</dbReference>
<dbReference type="Proteomes" id="UP000274429">
    <property type="component" value="Unassembled WGS sequence"/>
</dbReference>
<dbReference type="InterPro" id="IPR021777">
    <property type="entry name" value="SANBR_BTB"/>
</dbReference>
<name>A0A0R3WUW4_HYDTA</name>
<protein>
    <submittedName>
        <fullName evidence="4">DUF3342 domain-containing protein</fullName>
    </submittedName>
</protein>
<feature type="domain" description="SANT and BTB" evidence="1">
    <location>
        <begin position="28"/>
        <end position="101"/>
    </location>
</feature>
<sequence>MRAEMSLAIEINPDSEISIHVHDAANGALLEKEMLFFQQYFHETQQSNYYYITICSDIQTFKWLLTYMKSKNDRKLDVSNILPVLVSAEFLQMPELVASCIAFLCDRVTEIPSLIADIDMVRPPTWEKIARHFMPGKLSSLTDDFLPFKKYMNNLR</sequence>
<dbReference type="Gene3D" id="3.30.710.10">
    <property type="entry name" value="Potassium Channel Kv1.1, Chain A"/>
    <property type="match status" value="1"/>
</dbReference>
<dbReference type="WBParaSite" id="TTAC_0000455401-mRNA-1">
    <property type="protein sequence ID" value="TTAC_0000455401-mRNA-1"/>
    <property type="gene ID" value="TTAC_0000455401"/>
</dbReference>
<dbReference type="STRING" id="6205.A0A0R3WUW4"/>
<dbReference type="OrthoDB" id="550012at2759"/>
<reference evidence="2 3" key="2">
    <citation type="submission" date="2018-11" db="EMBL/GenBank/DDBJ databases">
        <authorList>
            <consortium name="Pathogen Informatics"/>
        </authorList>
    </citation>
    <scope>NUCLEOTIDE SEQUENCE [LARGE SCALE GENOMIC DNA]</scope>
</reference>
<dbReference type="PANTHER" id="PTHR20946:SF0">
    <property type="entry name" value="SANT AND BTB DOMAIN REGULATOR OF CLASS SWITCH RECOMBINATION"/>
    <property type="match status" value="1"/>
</dbReference>
<dbReference type="SUPFAM" id="SSF54695">
    <property type="entry name" value="POZ domain"/>
    <property type="match status" value="1"/>
</dbReference>
<evidence type="ECO:0000313" key="2">
    <source>
        <dbReference type="EMBL" id="VDM25140.1"/>
    </source>
</evidence>
<evidence type="ECO:0000259" key="1">
    <source>
        <dbReference type="Pfam" id="PF11822"/>
    </source>
</evidence>
<keyword evidence="3" id="KW-1185">Reference proteome</keyword>
<dbReference type="AlphaFoldDB" id="A0A0R3WUW4"/>
<evidence type="ECO:0000313" key="3">
    <source>
        <dbReference type="Proteomes" id="UP000274429"/>
    </source>
</evidence>
<reference evidence="4" key="1">
    <citation type="submission" date="2017-02" db="UniProtKB">
        <authorList>
            <consortium name="WormBaseParasite"/>
        </authorList>
    </citation>
    <scope>IDENTIFICATION</scope>
</reference>
<evidence type="ECO:0000313" key="4">
    <source>
        <dbReference type="WBParaSite" id="TTAC_0000455401-mRNA-1"/>
    </source>
</evidence>